<comment type="caution">
    <text evidence="1">The sequence shown here is derived from an EMBL/GenBank/DDBJ whole genome shotgun (WGS) entry which is preliminary data.</text>
</comment>
<evidence type="ECO:0000313" key="2">
    <source>
        <dbReference type="Proteomes" id="UP000615455"/>
    </source>
</evidence>
<name>A0ABQ1FDS2_9BACL</name>
<keyword evidence="2" id="KW-1185">Reference proteome</keyword>
<protein>
    <submittedName>
        <fullName evidence="1">Uncharacterized protein</fullName>
    </submittedName>
</protein>
<organism evidence="1 2">
    <name type="scientific">Paenibacillus marchantiophytorum</name>
    <dbReference type="NCBI Taxonomy" id="1619310"/>
    <lineage>
        <taxon>Bacteria</taxon>
        <taxon>Bacillati</taxon>
        <taxon>Bacillota</taxon>
        <taxon>Bacilli</taxon>
        <taxon>Bacillales</taxon>
        <taxon>Paenibacillaceae</taxon>
        <taxon>Paenibacillus</taxon>
    </lineage>
</organism>
<dbReference type="Proteomes" id="UP000615455">
    <property type="component" value="Unassembled WGS sequence"/>
</dbReference>
<gene>
    <name evidence="1" type="ORF">GCM10008018_61770</name>
</gene>
<sequence length="62" mass="7108">MHAFLRRKKGSTSPNLEVFSATTTLSLQELLEMSPRDMYTPVFETLDIMPFLKVVYKKSLIG</sequence>
<proteinExistence type="predicted"/>
<dbReference type="EMBL" id="BMHE01000052">
    <property type="protein sequence ID" value="GGA07631.1"/>
    <property type="molecule type" value="Genomic_DNA"/>
</dbReference>
<accession>A0ABQ1FDS2</accession>
<evidence type="ECO:0000313" key="1">
    <source>
        <dbReference type="EMBL" id="GGA07631.1"/>
    </source>
</evidence>
<reference evidence="2" key="1">
    <citation type="journal article" date="2019" name="Int. J. Syst. Evol. Microbiol.">
        <title>The Global Catalogue of Microorganisms (GCM) 10K type strain sequencing project: providing services to taxonomists for standard genome sequencing and annotation.</title>
        <authorList>
            <consortium name="The Broad Institute Genomics Platform"/>
            <consortium name="The Broad Institute Genome Sequencing Center for Infectious Disease"/>
            <person name="Wu L."/>
            <person name="Ma J."/>
        </authorList>
    </citation>
    <scope>NUCLEOTIDE SEQUENCE [LARGE SCALE GENOMIC DNA]</scope>
    <source>
        <strain evidence="2">CGMCC 1.15043</strain>
    </source>
</reference>